<feature type="transmembrane region" description="Helical" evidence="7">
    <location>
        <begin position="105"/>
        <end position="138"/>
    </location>
</feature>
<sequence>MIEFFTQNSEVIIKLAVAVGLGLLIGAERLLVHKEAGMKTHALVSLGSAVFIIISEMVAIKYASIGGFDPTRIASQVIVGIGFLGAGSIILQGSRLMGLTTAGGLWVTAGIGMAAGFGFFSLAVISTILVLFVLIVVYRFEGPIKKISDEIDPTEK</sequence>
<keyword evidence="6 7" id="KW-0472">Membrane</keyword>
<evidence type="ECO:0000256" key="5">
    <source>
        <dbReference type="ARBA" id="ARBA00022989"/>
    </source>
</evidence>
<protein>
    <submittedName>
        <fullName evidence="9">MgtC family protein</fullName>
    </submittedName>
</protein>
<dbReference type="AlphaFoldDB" id="A0A0G0DJS5"/>
<dbReference type="InterPro" id="IPR049177">
    <property type="entry name" value="MgtC_SapB_SrpB_YhiD_N"/>
</dbReference>
<comment type="caution">
    <text evidence="9">The sequence shown here is derived from an EMBL/GenBank/DDBJ whole genome shotgun (WGS) entry which is preliminary data.</text>
</comment>
<comment type="similarity">
    <text evidence="2">Belongs to the MgtC/SapB family.</text>
</comment>
<dbReference type="GO" id="GO:0005886">
    <property type="term" value="C:plasma membrane"/>
    <property type="evidence" value="ECO:0007669"/>
    <property type="project" value="UniProtKB-SubCell"/>
</dbReference>
<dbReference type="PANTHER" id="PTHR33778:SF1">
    <property type="entry name" value="MAGNESIUM TRANSPORTER YHID-RELATED"/>
    <property type="match status" value="1"/>
</dbReference>
<keyword evidence="4 7" id="KW-0812">Transmembrane</keyword>
<feature type="transmembrane region" description="Helical" evidence="7">
    <location>
        <begin position="43"/>
        <end position="62"/>
    </location>
</feature>
<feature type="transmembrane region" description="Helical" evidence="7">
    <location>
        <begin position="74"/>
        <end position="93"/>
    </location>
</feature>
<evidence type="ECO:0000256" key="3">
    <source>
        <dbReference type="ARBA" id="ARBA00022475"/>
    </source>
</evidence>
<gene>
    <name evidence="9" type="ORF">UR91_C0007G0006</name>
</gene>
<evidence type="ECO:0000256" key="2">
    <source>
        <dbReference type="ARBA" id="ARBA00009298"/>
    </source>
</evidence>
<reference evidence="9 10" key="1">
    <citation type="journal article" date="2015" name="Nature">
        <title>rRNA introns, odd ribosomes, and small enigmatic genomes across a large radiation of phyla.</title>
        <authorList>
            <person name="Brown C.T."/>
            <person name="Hug L.A."/>
            <person name="Thomas B.C."/>
            <person name="Sharon I."/>
            <person name="Castelle C.J."/>
            <person name="Singh A."/>
            <person name="Wilkins M.J."/>
            <person name="Williams K.H."/>
            <person name="Banfield J.F."/>
        </authorList>
    </citation>
    <scope>NUCLEOTIDE SEQUENCE [LARGE SCALE GENOMIC DNA]</scope>
</reference>
<feature type="transmembrane region" description="Helical" evidence="7">
    <location>
        <begin position="12"/>
        <end position="31"/>
    </location>
</feature>
<evidence type="ECO:0000256" key="1">
    <source>
        <dbReference type="ARBA" id="ARBA00004651"/>
    </source>
</evidence>
<organism evidence="9 10">
    <name type="scientific">Candidatus Nomurabacteria bacterium GW2011_GWC2_35_8</name>
    <dbReference type="NCBI Taxonomy" id="1618752"/>
    <lineage>
        <taxon>Bacteria</taxon>
        <taxon>Candidatus Nomuraibacteriota</taxon>
    </lineage>
</organism>
<keyword evidence="3" id="KW-1003">Cell membrane</keyword>
<dbReference type="InterPro" id="IPR003416">
    <property type="entry name" value="MgtC/SapB/SrpB/YhiD_fam"/>
</dbReference>
<evidence type="ECO:0000313" key="10">
    <source>
        <dbReference type="Proteomes" id="UP000034798"/>
    </source>
</evidence>
<proteinExistence type="inferred from homology"/>
<dbReference type="EMBL" id="LBQZ01000007">
    <property type="protein sequence ID" value="KKP89046.1"/>
    <property type="molecule type" value="Genomic_DNA"/>
</dbReference>
<evidence type="ECO:0000256" key="7">
    <source>
        <dbReference type="SAM" id="Phobius"/>
    </source>
</evidence>
<evidence type="ECO:0000256" key="4">
    <source>
        <dbReference type="ARBA" id="ARBA00022692"/>
    </source>
</evidence>
<comment type="subcellular location">
    <subcellularLocation>
        <location evidence="1">Cell membrane</location>
        <topology evidence="1">Multi-pass membrane protein</topology>
    </subcellularLocation>
</comment>
<accession>A0A0G0DJS5</accession>
<keyword evidence="5 7" id="KW-1133">Transmembrane helix</keyword>
<dbReference type="Pfam" id="PF02308">
    <property type="entry name" value="MgtC"/>
    <property type="match status" value="1"/>
</dbReference>
<dbReference type="PANTHER" id="PTHR33778">
    <property type="entry name" value="PROTEIN MGTC"/>
    <property type="match status" value="1"/>
</dbReference>
<evidence type="ECO:0000259" key="8">
    <source>
        <dbReference type="Pfam" id="PF02308"/>
    </source>
</evidence>
<dbReference type="PRINTS" id="PR01837">
    <property type="entry name" value="MGTCSAPBPROT"/>
</dbReference>
<evidence type="ECO:0000256" key="6">
    <source>
        <dbReference type="ARBA" id="ARBA00023136"/>
    </source>
</evidence>
<dbReference type="Proteomes" id="UP000034798">
    <property type="component" value="Unassembled WGS sequence"/>
</dbReference>
<evidence type="ECO:0000313" key="9">
    <source>
        <dbReference type="EMBL" id="KKP89046.1"/>
    </source>
</evidence>
<name>A0A0G0DJS5_9BACT</name>
<feature type="domain" description="MgtC/SapB/SrpB/YhiD N-terminal" evidence="8">
    <location>
        <begin position="15"/>
        <end position="141"/>
    </location>
</feature>